<feature type="domain" description="EF-hand" evidence="4">
    <location>
        <begin position="4"/>
        <end position="39"/>
    </location>
</feature>
<evidence type="ECO:0000259" key="4">
    <source>
        <dbReference type="PROSITE" id="PS50222"/>
    </source>
</evidence>
<sequence length="153" mass="17315">YLKTEKRRLRDVFDAFDLDKDGALDRRELSRAIAKILPSASNHDMHYFRVMLDVDGDGVLTFDELLGTIRDCRAAGALRRLSDFMRHNAADVRAVFDACDLDGSGYLEYPELWRMVGDLVPSATTLERRSLLAGLWSADVDGDGRVSYDELLR</sequence>
<dbReference type="KEGG" id="mpp:MICPUCDRAFT_8671"/>
<feature type="domain" description="EF-hand" evidence="4">
    <location>
        <begin position="51"/>
        <end position="75"/>
    </location>
</feature>
<dbReference type="OrthoDB" id="26525at2759"/>
<dbReference type="InterPro" id="IPR039647">
    <property type="entry name" value="EF_hand_pair_protein_CML-like"/>
</dbReference>
<dbReference type="Pfam" id="PF13499">
    <property type="entry name" value="EF-hand_7"/>
    <property type="match status" value="1"/>
</dbReference>
<evidence type="ECO:0000313" key="5">
    <source>
        <dbReference type="EMBL" id="EEH53334.1"/>
    </source>
</evidence>
<organism evidence="6">
    <name type="scientific">Micromonas pusilla (strain CCMP1545)</name>
    <name type="common">Picoplanktonic green alga</name>
    <dbReference type="NCBI Taxonomy" id="564608"/>
    <lineage>
        <taxon>Eukaryota</taxon>
        <taxon>Viridiplantae</taxon>
        <taxon>Chlorophyta</taxon>
        <taxon>Mamiellophyceae</taxon>
        <taxon>Mamiellales</taxon>
        <taxon>Mamiellaceae</taxon>
        <taxon>Micromonas</taxon>
    </lineage>
</organism>
<evidence type="ECO:0000256" key="3">
    <source>
        <dbReference type="ARBA" id="ARBA00022837"/>
    </source>
</evidence>
<dbReference type="PROSITE" id="PS00018">
    <property type="entry name" value="EF_HAND_1"/>
    <property type="match status" value="4"/>
</dbReference>
<proteinExistence type="predicted"/>
<protein>
    <submittedName>
        <fullName evidence="5">Predicted protein</fullName>
    </submittedName>
</protein>
<dbReference type="Pfam" id="PF13202">
    <property type="entry name" value="EF-hand_5"/>
    <property type="match status" value="2"/>
</dbReference>
<dbReference type="SMART" id="SM00054">
    <property type="entry name" value="EFh"/>
    <property type="match status" value="3"/>
</dbReference>
<name>C1N2Y6_MICPC</name>
<evidence type="ECO:0000256" key="2">
    <source>
        <dbReference type="ARBA" id="ARBA00022737"/>
    </source>
</evidence>
<feature type="non-terminal residue" evidence="5">
    <location>
        <position position="153"/>
    </location>
</feature>
<dbReference type="Proteomes" id="UP000001876">
    <property type="component" value="Unassembled WGS sequence"/>
</dbReference>
<keyword evidence="3" id="KW-0106">Calcium</keyword>
<feature type="non-terminal residue" evidence="5">
    <location>
        <position position="1"/>
    </location>
</feature>
<dbReference type="PANTHER" id="PTHR10891">
    <property type="entry name" value="EF-HAND CALCIUM-BINDING DOMAIN CONTAINING PROTEIN"/>
    <property type="match status" value="1"/>
</dbReference>
<dbReference type="eggNOG" id="KOG0027">
    <property type="taxonomic scope" value="Eukaryota"/>
</dbReference>
<gene>
    <name evidence="5" type="ORF">MICPUCDRAFT_8671</name>
</gene>
<feature type="domain" description="EF-hand" evidence="4">
    <location>
        <begin position="87"/>
        <end position="122"/>
    </location>
</feature>
<evidence type="ECO:0000313" key="6">
    <source>
        <dbReference type="Proteomes" id="UP000001876"/>
    </source>
</evidence>
<dbReference type="SUPFAM" id="SSF47473">
    <property type="entry name" value="EF-hand"/>
    <property type="match status" value="1"/>
</dbReference>
<dbReference type="GeneID" id="9687727"/>
<dbReference type="InterPro" id="IPR018247">
    <property type="entry name" value="EF_Hand_1_Ca_BS"/>
</dbReference>
<keyword evidence="1" id="KW-0479">Metal-binding</keyword>
<evidence type="ECO:0000256" key="1">
    <source>
        <dbReference type="ARBA" id="ARBA00022723"/>
    </source>
</evidence>
<dbReference type="CDD" id="cd00051">
    <property type="entry name" value="EFh"/>
    <property type="match status" value="1"/>
</dbReference>
<dbReference type="STRING" id="564608.C1N2Y6"/>
<dbReference type="InterPro" id="IPR002048">
    <property type="entry name" value="EF_hand_dom"/>
</dbReference>
<dbReference type="AlphaFoldDB" id="C1N2Y6"/>
<keyword evidence="6" id="KW-1185">Reference proteome</keyword>
<feature type="domain" description="EF-hand" evidence="4">
    <location>
        <begin position="139"/>
        <end position="153"/>
    </location>
</feature>
<dbReference type="RefSeq" id="XP_003062515.1">
    <property type="nucleotide sequence ID" value="XM_003062469.1"/>
</dbReference>
<dbReference type="GO" id="GO:0005509">
    <property type="term" value="F:calcium ion binding"/>
    <property type="evidence" value="ECO:0007669"/>
    <property type="project" value="InterPro"/>
</dbReference>
<reference evidence="5 6" key="1">
    <citation type="journal article" date="2009" name="Science">
        <title>Green evolution and dynamic adaptations revealed by genomes of the marine picoeukaryotes Micromonas.</title>
        <authorList>
            <person name="Worden A.Z."/>
            <person name="Lee J.H."/>
            <person name="Mock T."/>
            <person name="Rouze P."/>
            <person name="Simmons M.P."/>
            <person name="Aerts A.L."/>
            <person name="Allen A.E."/>
            <person name="Cuvelier M.L."/>
            <person name="Derelle E."/>
            <person name="Everett M.V."/>
            <person name="Foulon E."/>
            <person name="Grimwood J."/>
            <person name="Gundlach H."/>
            <person name="Henrissat B."/>
            <person name="Napoli C."/>
            <person name="McDonald S.M."/>
            <person name="Parker M.S."/>
            <person name="Rombauts S."/>
            <person name="Salamov A."/>
            <person name="Von Dassow P."/>
            <person name="Badger J.H."/>
            <person name="Coutinho P.M."/>
            <person name="Demir E."/>
            <person name="Dubchak I."/>
            <person name="Gentemann C."/>
            <person name="Eikrem W."/>
            <person name="Gready J.E."/>
            <person name="John U."/>
            <person name="Lanier W."/>
            <person name="Lindquist E.A."/>
            <person name="Lucas S."/>
            <person name="Mayer K.F."/>
            <person name="Moreau H."/>
            <person name="Not F."/>
            <person name="Otillar R."/>
            <person name="Panaud O."/>
            <person name="Pangilinan J."/>
            <person name="Paulsen I."/>
            <person name="Piegu B."/>
            <person name="Poliakov A."/>
            <person name="Robbens S."/>
            <person name="Schmutz J."/>
            <person name="Toulza E."/>
            <person name="Wyss T."/>
            <person name="Zelensky A."/>
            <person name="Zhou K."/>
            <person name="Armbrust E.V."/>
            <person name="Bhattacharya D."/>
            <person name="Goodenough U.W."/>
            <person name="Van de Peer Y."/>
            <person name="Grigoriev I.V."/>
        </authorList>
    </citation>
    <scope>NUCLEOTIDE SEQUENCE [LARGE SCALE GENOMIC DNA]</scope>
    <source>
        <strain evidence="5 6">CCMP1545</strain>
    </source>
</reference>
<accession>C1N2Y6</accession>
<keyword evidence="2" id="KW-0677">Repeat</keyword>
<dbReference type="PROSITE" id="PS50222">
    <property type="entry name" value="EF_HAND_2"/>
    <property type="match status" value="4"/>
</dbReference>
<dbReference type="InterPro" id="IPR011992">
    <property type="entry name" value="EF-hand-dom_pair"/>
</dbReference>
<dbReference type="Gene3D" id="1.10.238.10">
    <property type="entry name" value="EF-hand"/>
    <property type="match status" value="1"/>
</dbReference>
<dbReference type="OMA" id="EYPELWR"/>
<dbReference type="EMBL" id="GG663746">
    <property type="protein sequence ID" value="EEH53334.1"/>
    <property type="molecule type" value="Genomic_DNA"/>
</dbReference>